<dbReference type="EMBL" id="AP024443">
    <property type="protein sequence ID" value="BCS18850.1"/>
    <property type="molecule type" value="Genomic_DNA"/>
</dbReference>
<dbReference type="PANTHER" id="PTHR46825:SF9">
    <property type="entry name" value="BETA-LACTAMASE-RELATED DOMAIN-CONTAINING PROTEIN"/>
    <property type="match status" value="1"/>
</dbReference>
<evidence type="ECO:0000259" key="3">
    <source>
        <dbReference type="Pfam" id="PF00144"/>
    </source>
</evidence>
<dbReference type="OrthoDB" id="5946976at2759"/>
<feature type="region of interest" description="Disordered" evidence="2">
    <location>
        <begin position="249"/>
        <end position="269"/>
    </location>
</feature>
<sequence length="556" mass="60665">MRIQAITAVAAVIPRCLAELQHPLGNQYSETPADSPFNDAFNQRVEWILEHFHIPGLSVSVVNNGTTFAKGYGLSNIATSTPVTPNTLFFAGSTTKAHTAAALSLLVDDNNNYPHIQWDTPIHTLLPEFALSDPIYTSQITLTDMLSHRSGLPRHDMLLMLNTTAQDIVARLQHLPLTAPIRTKFQYCNLLYITAAHLIETVTGSAFEDFLRTNIWNPLGMNDTGFDLQAALDRNLDVAQGYYYDADTDTDTDTDADTDTGKGKLHPTNRTYNPAITGAGNILTSATSYAKWMDALLTHSPPISPAGYTALFSAHTIGTPAPYNPFSAPDLYGLGWVIQNYRGETIVQHGGAQDGYGALVVMLPARGFGVTILGNYMEGMNGAAQVLGFELVDNLLGVGEGGRFDWVGTIDNQTRQFQLTNETFEKLYPDLPATPSLIPAPVDSASFAGRYTHPAYPALNISSTCPERAPLRNPAKWTGVRLCGSFEDLVPLPDELAFDFFHLTGGYWALVLGLEGMHQATRAEFGVSVGGVVDRVGVEFDGEMMLRGEKIWFERV</sequence>
<evidence type="ECO:0000313" key="4">
    <source>
        <dbReference type="EMBL" id="BCS18850.1"/>
    </source>
</evidence>
<proteinExistence type="inferred from homology"/>
<evidence type="ECO:0000256" key="1">
    <source>
        <dbReference type="ARBA" id="ARBA00038215"/>
    </source>
</evidence>
<evidence type="ECO:0000313" key="5">
    <source>
        <dbReference type="Proteomes" id="UP000654913"/>
    </source>
</evidence>
<gene>
    <name evidence="4" type="ORF">APUU_11678A</name>
</gene>
<comment type="similarity">
    <text evidence="1">Belongs to the peptidase S12 family.</text>
</comment>
<dbReference type="PANTHER" id="PTHR46825">
    <property type="entry name" value="D-ALANYL-D-ALANINE-CARBOXYPEPTIDASE/ENDOPEPTIDASE AMPH"/>
    <property type="match status" value="1"/>
</dbReference>
<organism evidence="4 5">
    <name type="scientific">Aspergillus puulaauensis</name>
    <dbReference type="NCBI Taxonomy" id="1220207"/>
    <lineage>
        <taxon>Eukaryota</taxon>
        <taxon>Fungi</taxon>
        <taxon>Dikarya</taxon>
        <taxon>Ascomycota</taxon>
        <taxon>Pezizomycotina</taxon>
        <taxon>Eurotiomycetes</taxon>
        <taxon>Eurotiomycetidae</taxon>
        <taxon>Eurotiales</taxon>
        <taxon>Aspergillaceae</taxon>
        <taxon>Aspergillus</taxon>
    </lineage>
</organism>
<dbReference type="Gene3D" id="3.40.710.10">
    <property type="entry name" value="DD-peptidase/beta-lactamase superfamily"/>
    <property type="match status" value="1"/>
</dbReference>
<dbReference type="SUPFAM" id="SSF56601">
    <property type="entry name" value="beta-lactamase/transpeptidase-like"/>
    <property type="match status" value="1"/>
</dbReference>
<dbReference type="GeneID" id="64968855"/>
<dbReference type="AlphaFoldDB" id="A0A7R8AIM4"/>
<dbReference type="InterPro" id="IPR050491">
    <property type="entry name" value="AmpC-like"/>
</dbReference>
<feature type="domain" description="Beta-lactamase-related" evidence="3">
    <location>
        <begin position="48"/>
        <end position="379"/>
    </location>
</feature>
<feature type="compositionally biased region" description="Acidic residues" evidence="2">
    <location>
        <begin position="249"/>
        <end position="258"/>
    </location>
</feature>
<dbReference type="KEGG" id="apuu:APUU_11678A"/>
<dbReference type="InterPro" id="IPR001466">
    <property type="entry name" value="Beta-lactam-related"/>
</dbReference>
<keyword evidence="5" id="KW-1185">Reference proteome</keyword>
<dbReference type="InterPro" id="IPR012338">
    <property type="entry name" value="Beta-lactam/transpept-like"/>
</dbReference>
<dbReference type="RefSeq" id="XP_041551044.1">
    <property type="nucleotide sequence ID" value="XM_041697794.1"/>
</dbReference>
<dbReference type="Pfam" id="PF00144">
    <property type="entry name" value="Beta-lactamase"/>
    <property type="match status" value="1"/>
</dbReference>
<reference evidence="4" key="1">
    <citation type="submission" date="2021-01" db="EMBL/GenBank/DDBJ databases">
        <authorList>
            <consortium name="Aspergillus puulaauensis MK2 genome sequencing consortium"/>
            <person name="Kazuki M."/>
            <person name="Futagami T."/>
        </authorList>
    </citation>
    <scope>NUCLEOTIDE SEQUENCE</scope>
    <source>
        <strain evidence="4">MK2</strain>
    </source>
</reference>
<reference evidence="4" key="2">
    <citation type="submission" date="2021-02" db="EMBL/GenBank/DDBJ databases">
        <title>Aspergillus puulaauensis MK2 genome sequence.</title>
        <authorList>
            <person name="Futagami T."/>
            <person name="Mori K."/>
            <person name="Kadooka C."/>
            <person name="Tanaka T."/>
        </authorList>
    </citation>
    <scope>NUCLEOTIDE SEQUENCE</scope>
    <source>
        <strain evidence="4">MK2</strain>
    </source>
</reference>
<protein>
    <recommendedName>
        <fullName evidence="3">Beta-lactamase-related domain-containing protein</fullName>
    </recommendedName>
</protein>
<evidence type="ECO:0000256" key="2">
    <source>
        <dbReference type="SAM" id="MobiDB-lite"/>
    </source>
</evidence>
<accession>A0A7R8AIM4</accession>
<name>A0A7R8AIM4_9EURO</name>
<dbReference type="Proteomes" id="UP000654913">
    <property type="component" value="Chromosome 1"/>
</dbReference>